<keyword evidence="4" id="KW-0677">Repeat</keyword>
<evidence type="ECO:0000256" key="10">
    <source>
        <dbReference type="SAM" id="Phobius"/>
    </source>
</evidence>
<comment type="similarity">
    <text evidence="7">Belongs to the MIP/aquaporin (TC 1.A.8) family. SIP (TC 1.A.8.10) subfamily.</text>
</comment>
<dbReference type="PANTHER" id="PTHR46739">
    <property type="entry name" value="AQUAPORIN SIP1-1"/>
    <property type="match status" value="1"/>
</dbReference>
<keyword evidence="6 10" id="KW-0472">Membrane</keyword>
<dbReference type="GO" id="GO:0016020">
    <property type="term" value="C:membrane"/>
    <property type="evidence" value="ECO:0007669"/>
    <property type="project" value="UniProtKB-SubCell"/>
</dbReference>
<evidence type="ECO:0000256" key="2">
    <source>
        <dbReference type="ARBA" id="ARBA00022448"/>
    </source>
</evidence>
<evidence type="ECO:0000256" key="9">
    <source>
        <dbReference type="RuleBase" id="RU000477"/>
    </source>
</evidence>
<keyword evidence="2 9" id="KW-0813">Transport</keyword>
<feature type="transmembrane region" description="Helical" evidence="10">
    <location>
        <begin position="12"/>
        <end position="32"/>
    </location>
</feature>
<evidence type="ECO:0000256" key="6">
    <source>
        <dbReference type="ARBA" id="ARBA00023136"/>
    </source>
</evidence>
<dbReference type="EMBL" id="JARYMX010000003">
    <property type="protein sequence ID" value="KAJ9554777.1"/>
    <property type="molecule type" value="Genomic_DNA"/>
</dbReference>
<evidence type="ECO:0000256" key="5">
    <source>
        <dbReference type="ARBA" id="ARBA00022989"/>
    </source>
</evidence>
<feature type="transmembrane region" description="Helical" evidence="10">
    <location>
        <begin position="206"/>
        <end position="227"/>
    </location>
</feature>
<protein>
    <submittedName>
        <fullName evidence="11">Uncharacterized protein</fullName>
    </submittedName>
</protein>
<dbReference type="Gene3D" id="1.20.1080.10">
    <property type="entry name" value="Glycerol uptake facilitator protein"/>
    <property type="match status" value="1"/>
</dbReference>
<dbReference type="PANTHER" id="PTHR46739:SF3">
    <property type="entry name" value="AQUAPORIN SIP1-1"/>
    <property type="match status" value="1"/>
</dbReference>
<dbReference type="InterPro" id="IPR000425">
    <property type="entry name" value="MIP"/>
</dbReference>
<dbReference type="Proteomes" id="UP001172457">
    <property type="component" value="Chromosome 3"/>
</dbReference>
<evidence type="ECO:0000313" key="12">
    <source>
        <dbReference type="Proteomes" id="UP001172457"/>
    </source>
</evidence>
<dbReference type="SUPFAM" id="SSF81338">
    <property type="entry name" value="Aquaporin-like"/>
    <property type="match status" value="1"/>
</dbReference>
<comment type="subcellular location">
    <subcellularLocation>
        <location evidence="1">Membrane</location>
        <topology evidence="1">Multi-pass membrane protein</topology>
    </subcellularLocation>
</comment>
<dbReference type="PRINTS" id="PR00783">
    <property type="entry name" value="MINTRINSICP"/>
</dbReference>
<sequence length="236" mass="24802">MGLLKVAVGDGVLTFLWVICASSLGAVTSVIAKAIGVKGIASMFITISLVFVLLFVFGMIADALGGASFNPTGTAAFYAVGLGGDSLVSAAVRLPAQAVGAVFGAFAILELMPREYKYMLGGPSLRVDMHTGAIVEGVLTFTSTIAVLYVILRGPNSVLMKNAMLSTSIVTLVTVGGGYTGPSMNPANAFGWAYVYNRHNTWEHFYVYWIGPFIGAISSGWAFRIVFPPPSKQKSA</sequence>
<dbReference type="AlphaFoldDB" id="A0AA38WBW5"/>
<dbReference type="InterPro" id="IPR044222">
    <property type="entry name" value="SIP1-1/2-like"/>
</dbReference>
<evidence type="ECO:0000256" key="8">
    <source>
        <dbReference type="ARBA" id="ARBA00058554"/>
    </source>
</evidence>
<dbReference type="Pfam" id="PF00230">
    <property type="entry name" value="MIP"/>
    <property type="match status" value="1"/>
</dbReference>
<gene>
    <name evidence="11" type="ORF">OSB04_009391</name>
</gene>
<comment type="function">
    <text evidence="8">Water channel required to facilitate the transport of water across cell membrane.</text>
</comment>
<name>A0AA38WBW5_9ASTR</name>
<organism evidence="11 12">
    <name type="scientific">Centaurea solstitialis</name>
    <name type="common">yellow star-thistle</name>
    <dbReference type="NCBI Taxonomy" id="347529"/>
    <lineage>
        <taxon>Eukaryota</taxon>
        <taxon>Viridiplantae</taxon>
        <taxon>Streptophyta</taxon>
        <taxon>Embryophyta</taxon>
        <taxon>Tracheophyta</taxon>
        <taxon>Spermatophyta</taxon>
        <taxon>Magnoliopsida</taxon>
        <taxon>eudicotyledons</taxon>
        <taxon>Gunneridae</taxon>
        <taxon>Pentapetalae</taxon>
        <taxon>asterids</taxon>
        <taxon>campanulids</taxon>
        <taxon>Asterales</taxon>
        <taxon>Asteraceae</taxon>
        <taxon>Carduoideae</taxon>
        <taxon>Cardueae</taxon>
        <taxon>Centaureinae</taxon>
        <taxon>Centaurea</taxon>
    </lineage>
</organism>
<accession>A0AA38WBW5</accession>
<feature type="transmembrane region" description="Helical" evidence="10">
    <location>
        <begin position="94"/>
        <end position="112"/>
    </location>
</feature>
<feature type="transmembrane region" description="Helical" evidence="10">
    <location>
        <begin position="39"/>
        <end position="61"/>
    </location>
</feature>
<comment type="caution">
    <text evidence="11">The sequence shown here is derived from an EMBL/GenBank/DDBJ whole genome shotgun (WGS) entry which is preliminary data.</text>
</comment>
<keyword evidence="3 9" id="KW-0812">Transmembrane</keyword>
<evidence type="ECO:0000256" key="4">
    <source>
        <dbReference type="ARBA" id="ARBA00022737"/>
    </source>
</evidence>
<feature type="transmembrane region" description="Helical" evidence="10">
    <location>
        <begin position="133"/>
        <end position="152"/>
    </location>
</feature>
<proteinExistence type="inferred from homology"/>
<keyword evidence="12" id="KW-1185">Reference proteome</keyword>
<evidence type="ECO:0000313" key="11">
    <source>
        <dbReference type="EMBL" id="KAJ9554777.1"/>
    </source>
</evidence>
<dbReference type="GO" id="GO:0015250">
    <property type="term" value="F:water channel activity"/>
    <property type="evidence" value="ECO:0007669"/>
    <property type="project" value="InterPro"/>
</dbReference>
<evidence type="ECO:0000256" key="1">
    <source>
        <dbReference type="ARBA" id="ARBA00004141"/>
    </source>
</evidence>
<evidence type="ECO:0000256" key="3">
    <source>
        <dbReference type="ARBA" id="ARBA00022692"/>
    </source>
</evidence>
<reference evidence="11" key="1">
    <citation type="submission" date="2023-03" db="EMBL/GenBank/DDBJ databases">
        <title>Chromosome-scale reference genome and RAD-based genetic map of yellow starthistle (Centaurea solstitialis) reveal putative structural variation and QTLs associated with invader traits.</title>
        <authorList>
            <person name="Reatini B."/>
            <person name="Cang F.A."/>
            <person name="Jiang Q."/>
            <person name="Mckibben M.T.W."/>
            <person name="Barker M.S."/>
            <person name="Rieseberg L.H."/>
            <person name="Dlugosch K.M."/>
        </authorList>
    </citation>
    <scope>NUCLEOTIDE SEQUENCE</scope>
    <source>
        <strain evidence="11">CAN-66</strain>
        <tissue evidence="11">Leaf</tissue>
    </source>
</reference>
<dbReference type="GO" id="GO:0005783">
    <property type="term" value="C:endoplasmic reticulum"/>
    <property type="evidence" value="ECO:0007669"/>
    <property type="project" value="UniProtKB-ARBA"/>
</dbReference>
<dbReference type="FunFam" id="1.20.1080.10:FF:000043">
    <property type="entry name" value="Aquaporin SIP1-1"/>
    <property type="match status" value="1"/>
</dbReference>
<keyword evidence="5 10" id="KW-1133">Transmembrane helix</keyword>
<dbReference type="InterPro" id="IPR023271">
    <property type="entry name" value="Aquaporin-like"/>
</dbReference>
<evidence type="ECO:0000256" key="7">
    <source>
        <dbReference type="ARBA" id="ARBA00024030"/>
    </source>
</evidence>